<reference evidence="10" key="1">
    <citation type="submission" date="2016-11" db="EMBL/GenBank/DDBJ databases">
        <authorList>
            <person name="Varghese N."/>
            <person name="Submissions S."/>
        </authorList>
    </citation>
    <scope>NUCLEOTIDE SEQUENCE [LARGE SCALE GENOMIC DNA]</scope>
    <source>
        <strain evidence="10">CGMCC 1.8995</strain>
    </source>
</reference>
<dbReference type="Gene3D" id="2.30.30.760">
    <property type="match status" value="1"/>
</dbReference>
<evidence type="ECO:0000256" key="2">
    <source>
        <dbReference type="ARBA" id="ARBA00010474"/>
    </source>
</evidence>
<feature type="signal peptide" evidence="7">
    <location>
        <begin position="1"/>
        <end position="30"/>
    </location>
</feature>
<keyword evidence="9" id="KW-0969">Cilium</keyword>
<proteinExistence type="inferred from homology"/>
<dbReference type="STRING" id="634436.SAMN05216361_1151"/>
<dbReference type="InterPro" id="IPR013974">
    <property type="entry name" value="SAF"/>
</dbReference>
<keyword evidence="5 7" id="KW-0574">Periplasm</keyword>
<comment type="function">
    <text evidence="6 7">Involved in the assembly process of the P-ring formation. It may associate with FlgF on the rod constituting a structure essential for the P-ring assembly or may act as a modulator protein for the P-ring assembly.</text>
</comment>
<evidence type="ECO:0000313" key="10">
    <source>
        <dbReference type="Proteomes" id="UP000184520"/>
    </source>
</evidence>
<feature type="chain" id="PRO_5011812308" description="Flagella basal body P-ring formation protein FlgA" evidence="7">
    <location>
        <begin position="31"/>
        <end position="244"/>
    </location>
</feature>
<dbReference type="Gene3D" id="3.90.1210.10">
    <property type="entry name" value="Antifreeze-like/N-acetylneuraminic acid synthase C-terminal domain"/>
    <property type="match status" value="1"/>
</dbReference>
<dbReference type="Proteomes" id="UP000184520">
    <property type="component" value="Unassembled WGS sequence"/>
</dbReference>
<keyword evidence="9" id="KW-0966">Cell projection</keyword>
<dbReference type="PANTHER" id="PTHR36307:SF1">
    <property type="entry name" value="FLAGELLA BASAL BODY P-RING FORMATION PROTEIN FLGA"/>
    <property type="match status" value="1"/>
</dbReference>
<evidence type="ECO:0000313" key="9">
    <source>
        <dbReference type="EMBL" id="SHG06596.1"/>
    </source>
</evidence>
<accession>A0A1M5GS99</accession>
<comment type="subcellular location">
    <subcellularLocation>
        <location evidence="1 7">Periplasm</location>
    </subcellularLocation>
</comment>
<organism evidence="9 10">
    <name type="scientific">Marisediminitalea aggregata</name>
    <dbReference type="NCBI Taxonomy" id="634436"/>
    <lineage>
        <taxon>Bacteria</taxon>
        <taxon>Pseudomonadati</taxon>
        <taxon>Pseudomonadota</taxon>
        <taxon>Gammaproteobacteria</taxon>
        <taxon>Alteromonadales</taxon>
        <taxon>Alteromonadaceae</taxon>
        <taxon>Marisediminitalea</taxon>
    </lineage>
</organism>
<dbReference type="InterPro" id="IPR041231">
    <property type="entry name" value="FlgA_N"/>
</dbReference>
<dbReference type="CDD" id="cd11614">
    <property type="entry name" value="SAF_CpaB_FlgA_like"/>
    <property type="match status" value="1"/>
</dbReference>
<evidence type="ECO:0000256" key="1">
    <source>
        <dbReference type="ARBA" id="ARBA00004418"/>
    </source>
</evidence>
<dbReference type="PANTHER" id="PTHR36307">
    <property type="entry name" value="FLAGELLA BASAL BODY P-RING FORMATION PROTEIN FLGA"/>
    <property type="match status" value="1"/>
</dbReference>
<keyword evidence="9" id="KW-0282">Flagellum</keyword>
<dbReference type="GO" id="GO:0042597">
    <property type="term" value="C:periplasmic space"/>
    <property type="evidence" value="ECO:0007669"/>
    <property type="project" value="UniProtKB-SubCell"/>
</dbReference>
<evidence type="ECO:0000256" key="6">
    <source>
        <dbReference type="ARBA" id="ARBA00025643"/>
    </source>
</evidence>
<dbReference type="InterPro" id="IPR017585">
    <property type="entry name" value="SAF_FlgA"/>
</dbReference>
<dbReference type="GO" id="GO:0044780">
    <property type="term" value="P:bacterial-type flagellum assembly"/>
    <property type="evidence" value="ECO:0007669"/>
    <property type="project" value="InterPro"/>
</dbReference>
<name>A0A1M5GS99_9ALTE</name>
<dbReference type="NCBIfam" id="TIGR03170">
    <property type="entry name" value="flgA_cterm"/>
    <property type="match status" value="1"/>
</dbReference>
<evidence type="ECO:0000256" key="7">
    <source>
        <dbReference type="RuleBase" id="RU362063"/>
    </source>
</evidence>
<dbReference type="AlphaFoldDB" id="A0A1M5GS99"/>
<evidence type="ECO:0000256" key="5">
    <source>
        <dbReference type="ARBA" id="ARBA00022764"/>
    </source>
</evidence>
<sequence length="244" mass="26874">MKKFESFFTRTHIAFILTAAITIAHFQAIAQQNPVSQHEKIALGVEQFITRQLESNQTDEFADNLLIDVTPVDSRIKIPDCSLPFEYDVDSATLSQSYLTVRVSCNDNNWYLFTTAKVTRTRTIVVTASMISPNTVISAGNVTLAEVDIKQLRHTPYTSVDAVVGARLKYRVREGQPVQSNMLCFVCKGDRITISARAAGMAVKTSGIAQQDGVIGDTIRVENSNSRKTVVAEVASTQEVVVNL</sequence>
<comment type="similarity">
    <text evidence="2 7">Belongs to the FlgA family.</text>
</comment>
<keyword evidence="7" id="KW-1005">Bacterial flagellum biogenesis</keyword>
<evidence type="ECO:0000256" key="3">
    <source>
        <dbReference type="ARBA" id="ARBA00014754"/>
    </source>
</evidence>
<feature type="domain" description="SAF" evidence="8">
    <location>
        <begin position="122"/>
        <end position="184"/>
    </location>
</feature>
<keyword evidence="10" id="KW-1185">Reference proteome</keyword>
<dbReference type="Pfam" id="PF13144">
    <property type="entry name" value="ChapFlgA"/>
    <property type="match status" value="1"/>
</dbReference>
<dbReference type="SMART" id="SM00858">
    <property type="entry name" value="SAF"/>
    <property type="match status" value="1"/>
</dbReference>
<dbReference type="EMBL" id="FQWD01000002">
    <property type="protein sequence ID" value="SHG06596.1"/>
    <property type="molecule type" value="Genomic_DNA"/>
</dbReference>
<protein>
    <recommendedName>
        <fullName evidence="3 7">Flagella basal body P-ring formation protein FlgA</fullName>
    </recommendedName>
</protein>
<evidence type="ECO:0000256" key="4">
    <source>
        <dbReference type="ARBA" id="ARBA00022729"/>
    </source>
</evidence>
<dbReference type="OrthoDB" id="5729023at2"/>
<dbReference type="Pfam" id="PF17656">
    <property type="entry name" value="ChapFlgA_N"/>
    <property type="match status" value="1"/>
</dbReference>
<gene>
    <name evidence="9" type="ORF">SAMN05216361_1151</name>
</gene>
<dbReference type="InterPro" id="IPR039246">
    <property type="entry name" value="Flagellar_FlgA"/>
</dbReference>
<keyword evidence="4 7" id="KW-0732">Signal</keyword>
<evidence type="ECO:0000259" key="8">
    <source>
        <dbReference type="SMART" id="SM00858"/>
    </source>
</evidence>